<name>A0AAQ4DLE2_AMBAM</name>
<sequence>MQEHLKKRKICQCSEQQQVCNLDVTAAAESSELRDAPDEGLPELAAAGATEMEAAASCSLSPAQQWLPVQPSCRMHYGSH</sequence>
<evidence type="ECO:0000313" key="1">
    <source>
        <dbReference type="EMBL" id="KAK8763282.1"/>
    </source>
</evidence>
<keyword evidence="2" id="KW-1185">Reference proteome</keyword>
<accession>A0AAQ4DLE2</accession>
<dbReference type="Proteomes" id="UP001321473">
    <property type="component" value="Unassembled WGS sequence"/>
</dbReference>
<protein>
    <submittedName>
        <fullName evidence="1">Uncharacterized protein</fullName>
    </submittedName>
</protein>
<dbReference type="EMBL" id="JARKHS020029468">
    <property type="protein sequence ID" value="KAK8763282.1"/>
    <property type="molecule type" value="Genomic_DNA"/>
</dbReference>
<comment type="caution">
    <text evidence="1">The sequence shown here is derived from an EMBL/GenBank/DDBJ whole genome shotgun (WGS) entry which is preliminary data.</text>
</comment>
<dbReference type="AlphaFoldDB" id="A0AAQ4DLE2"/>
<organism evidence="1 2">
    <name type="scientific">Amblyomma americanum</name>
    <name type="common">Lone star tick</name>
    <dbReference type="NCBI Taxonomy" id="6943"/>
    <lineage>
        <taxon>Eukaryota</taxon>
        <taxon>Metazoa</taxon>
        <taxon>Ecdysozoa</taxon>
        <taxon>Arthropoda</taxon>
        <taxon>Chelicerata</taxon>
        <taxon>Arachnida</taxon>
        <taxon>Acari</taxon>
        <taxon>Parasitiformes</taxon>
        <taxon>Ixodida</taxon>
        <taxon>Ixodoidea</taxon>
        <taxon>Ixodidae</taxon>
        <taxon>Amblyomminae</taxon>
        <taxon>Amblyomma</taxon>
    </lineage>
</organism>
<reference evidence="1 2" key="1">
    <citation type="journal article" date="2023" name="Arcadia Sci">
        <title>De novo assembly of a long-read Amblyomma americanum tick genome.</title>
        <authorList>
            <person name="Chou S."/>
            <person name="Poskanzer K.E."/>
            <person name="Rollins M."/>
            <person name="Thuy-Boun P.S."/>
        </authorList>
    </citation>
    <scope>NUCLEOTIDE SEQUENCE [LARGE SCALE GENOMIC DNA]</scope>
    <source>
        <strain evidence="1">F_SG_1</strain>
        <tissue evidence="1">Salivary glands</tissue>
    </source>
</reference>
<evidence type="ECO:0000313" key="2">
    <source>
        <dbReference type="Proteomes" id="UP001321473"/>
    </source>
</evidence>
<gene>
    <name evidence="1" type="ORF">V5799_034113</name>
</gene>
<proteinExistence type="predicted"/>